<gene>
    <name evidence="15" type="ORF">Ctob_000786</name>
</gene>
<keyword evidence="10 13" id="KW-0472">Membrane</keyword>
<evidence type="ECO:0000256" key="12">
    <source>
        <dbReference type="SAM" id="MobiDB-lite"/>
    </source>
</evidence>
<evidence type="ECO:0000256" key="3">
    <source>
        <dbReference type="ARBA" id="ARBA00022475"/>
    </source>
</evidence>
<dbReference type="PROSITE" id="PS50089">
    <property type="entry name" value="ZF_RING_2"/>
    <property type="match status" value="1"/>
</dbReference>
<dbReference type="PROSITE" id="PS00518">
    <property type="entry name" value="ZF_RING_1"/>
    <property type="match status" value="1"/>
</dbReference>
<keyword evidence="4" id="KW-0997">Cell inner membrane</keyword>
<feature type="transmembrane region" description="Helical" evidence="13">
    <location>
        <begin position="501"/>
        <end position="518"/>
    </location>
</feature>
<evidence type="ECO:0000256" key="10">
    <source>
        <dbReference type="ARBA" id="ARBA00023136"/>
    </source>
</evidence>
<evidence type="ECO:0000256" key="6">
    <source>
        <dbReference type="ARBA" id="ARBA00022723"/>
    </source>
</evidence>
<evidence type="ECO:0000256" key="1">
    <source>
        <dbReference type="ARBA" id="ARBA00004429"/>
    </source>
</evidence>
<comment type="caution">
    <text evidence="15">The sequence shown here is derived from an EMBL/GenBank/DDBJ whole genome shotgun (WGS) entry which is preliminary data.</text>
</comment>
<feature type="domain" description="RING-type" evidence="14">
    <location>
        <begin position="7"/>
        <end position="52"/>
    </location>
</feature>
<feature type="compositionally biased region" description="Low complexity" evidence="12">
    <location>
        <begin position="65"/>
        <end position="74"/>
    </location>
</feature>
<keyword evidence="5 13" id="KW-0812">Transmembrane</keyword>
<dbReference type="AlphaFoldDB" id="A0A0M0JLQ1"/>
<dbReference type="PANTHER" id="PTHR30574:SF1">
    <property type="entry name" value="SULPHUR TRANSPORT DOMAIN-CONTAINING PROTEIN"/>
    <property type="match status" value="1"/>
</dbReference>
<protein>
    <submittedName>
        <fullName evidence="15">Transmembrane protein</fullName>
    </submittedName>
</protein>
<proteinExistence type="predicted"/>
<dbReference type="InterPro" id="IPR017907">
    <property type="entry name" value="Znf_RING_CS"/>
</dbReference>
<keyword evidence="8" id="KW-0862">Zinc</keyword>
<keyword evidence="6" id="KW-0479">Metal-binding</keyword>
<dbReference type="EMBL" id="JWZX01002709">
    <property type="protein sequence ID" value="KOO27484.1"/>
    <property type="molecule type" value="Genomic_DNA"/>
</dbReference>
<keyword evidence="2" id="KW-0813">Transport</keyword>
<dbReference type="OrthoDB" id="448882at2759"/>
<dbReference type="InterPro" id="IPR007272">
    <property type="entry name" value="Sulf_transp_TsuA/YedE"/>
</dbReference>
<evidence type="ECO:0000256" key="11">
    <source>
        <dbReference type="PROSITE-ProRule" id="PRU00175"/>
    </source>
</evidence>
<dbReference type="InterPro" id="IPR027370">
    <property type="entry name" value="Znf-RING_euk"/>
</dbReference>
<dbReference type="InterPro" id="IPR036465">
    <property type="entry name" value="vWFA_dom_sf"/>
</dbReference>
<feature type="region of interest" description="Disordered" evidence="12">
    <location>
        <begin position="62"/>
        <end position="93"/>
    </location>
</feature>
<evidence type="ECO:0000256" key="8">
    <source>
        <dbReference type="ARBA" id="ARBA00022833"/>
    </source>
</evidence>
<dbReference type="Gene3D" id="3.30.40.10">
    <property type="entry name" value="Zinc/RING finger domain, C3HC4 (zinc finger)"/>
    <property type="match status" value="1"/>
</dbReference>
<dbReference type="InterPro" id="IPR013083">
    <property type="entry name" value="Znf_RING/FYVE/PHD"/>
</dbReference>
<dbReference type="GO" id="GO:0008270">
    <property type="term" value="F:zinc ion binding"/>
    <property type="evidence" value="ECO:0007669"/>
    <property type="project" value="UniProtKB-KW"/>
</dbReference>
<keyword evidence="7 11" id="KW-0863">Zinc-finger</keyword>
<dbReference type="GO" id="GO:0005886">
    <property type="term" value="C:plasma membrane"/>
    <property type="evidence" value="ECO:0007669"/>
    <property type="project" value="UniProtKB-SubCell"/>
</dbReference>
<dbReference type="Proteomes" id="UP000037460">
    <property type="component" value="Unassembled WGS sequence"/>
</dbReference>
<evidence type="ECO:0000256" key="7">
    <source>
        <dbReference type="ARBA" id="ARBA00022771"/>
    </source>
</evidence>
<keyword evidence="9 13" id="KW-1133">Transmembrane helix</keyword>
<sequence length="614" mass="65282">MSDPMACPICLERYTDASLLPACGHSFCGACIDALPTARVNGVREAKCPLCRSPFTPGSQVPNWSLRESSAAASPRRRALSPPPAQPQAPAVVHPHVERRRRDPSAALLAQLGVPPGLARIAMAEADKVAARIFLLDNSGSTNSVDGHVLKGEHLVSATRWEEICASAHDACRLGIATGVPCEFHLLNPPRGGGGETAVEGEDFLCTATDADADRLRIFLRRVTPQGVTPLAERLRSMWPRFEALATARSSTHSAHVSFLIIMTDGAPTPPNSGVPTPQAAAAALNALRRLTQQFALRLVVRLCTDEEAAVSFWNEADAEVELPLDVLDDLGGEAAEVHNKGNGWLAYSPALHLLRESGTTIGLLDLLDERKLRPGEAAVLAGLLNLFWTSPCMQVLAGLLLDGGDEALPDWQYEQAEFVNALASRSMRAGTAFDARRRKLVPIVDATALKSKAAPRLDTDNYTDIARTMSTFPESETITDVHRDWEPTASTMSTFRPLEAFIGGLFIGVACGVYMLFSRRIAGCSGALKALLLGPHETSKIAFTGGLLSGGALMKVLLPSSFSAPPAPSLVLAFSGICVGIGTALANGCTSGHGLCGLSRLSYRSFVAVPIFM</sequence>
<evidence type="ECO:0000259" key="14">
    <source>
        <dbReference type="PROSITE" id="PS50089"/>
    </source>
</evidence>
<evidence type="ECO:0000313" key="16">
    <source>
        <dbReference type="Proteomes" id="UP000037460"/>
    </source>
</evidence>
<accession>A0A0M0JLQ1</accession>
<comment type="subcellular location">
    <subcellularLocation>
        <location evidence="1">Cell inner membrane</location>
        <topology evidence="1">Multi-pass membrane protein</topology>
    </subcellularLocation>
</comment>
<dbReference type="SMART" id="SM00184">
    <property type="entry name" value="RING"/>
    <property type="match status" value="1"/>
</dbReference>
<evidence type="ECO:0000256" key="4">
    <source>
        <dbReference type="ARBA" id="ARBA00022519"/>
    </source>
</evidence>
<dbReference type="Pfam" id="PF13445">
    <property type="entry name" value="zf-RING_UBOX"/>
    <property type="match status" value="1"/>
</dbReference>
<feature type="non-terminal residue" evidence="15">
    <location>
        <position position="614"/>
    </location>
</feature>
<keyword evidence="3" id="KW-1003">Cell membrane</keyword>
<evidence type="ECO:0000256" key="2">
    <source>
        <dbReference type="ARBA" id="ARBA00022448"/>
    </source>
</evidence>
<dbReference type="SUPFAM" id="SSF57850">
    <property type="entry name" value="RING/U-box"/>
    <property type="match status" value="1"/>
</dbReference>
<organism evidence="15 16">
    <name type="scientific">Chrysochromulina tobinii</name>
    <dbReference type="NCBI Taxonomy" id="1460289"/>
    <lineage>
        <taxon>Eukaryota</taxon>
        <taxon>Haptista</taxon>
        <taxon>Haptophyta</taxon>
        <taxon>Prymnesiophyceae</taxon>
        <taxon>Prymnesiales</taxon>
        <taxon>Chrysochromulinaceae</taxon>
        <taxon>Chrysochromulina</taxon>
    </lineage>
</organism>
<evidence type="ECO:0000256" key="9">
    <source>
        <dbReference type="ARBA" id="ARBA00022989"/>
    </source>
</evidence>
<evidence type="ECO:0000256" key="13">
    <source>
        <dbReference type="SAM" id="Phobius"/>
    </source>
</evidence>
<reference evidence="16" key="1">
    <citation type="journal article" date="2015" name="PLoS Genet.">
        <title>Genome Sequence and Transcriptome Analyses of Chrysochromulina tobin: Metabolic Tools for Enhanced Algal Fitness in the Prominent Order Prymnesiales (Haptophyceae).</title>
        <authorList>
            <person name="Hovde B.T."/>
            <person name="Deodato C.R."/>
            <person name="Hunsperger H.M."/>
            <person name="Ryken S.A."/>
            <person name="Yost W."/>
            <person name="Jha R.K."/>
            <person name="Patterson J."/>
            <person name="Monnat R.J. Jr."/>
            <person name="Barlow S.B."/>
            <person name="Starkenburg S.R."/>
            <person name="Cattolico R.A."/>
        </authorList>
    </citation>
    <scope>NUCLEOTIDE SEQUENCE</scope>
    <source>
        <strain evidence="16">CCMP291</strain>
    </source>
</reference>
<evidence type="ECO:0000256" key="5">
    <source>
        <dbReference type="ARBA" id="ARBA00022692"/>
    </source>
</evidence>
<name>A0A0M0JLQ1_9EUKA</name>
<evidence type="ECO:0000313" key="15">
    <source>
        <dbReference type="EMBL" id="KOO27484.1"/>
    </source>
</evidence>
<dbReference type="PANTHER" id="PTHR30574">
    <property type="entry name" value="INNER MEMBRANE PROTEIN YEDE"/>
    <property type="match status" value="1"/>
</dbReference>
<dbReference type="InterPro" id="IPR001841">
    <property type="entry name" value="Znf_RING"/>
</dbReference>
<keyword evidence="16" id="KW-1185">Reference proteome</keyword>
<dbReference type="Gene3D" id="3.40.50.410">
    <property type="entry name" value="von Willebrand factor, type A domain"/>
    <property type="match status" value="1"/>
</dbReference>